<feature type="compositionally biased region" description="Basic and acidic residues" evidence="3">
    <location>
        <begin position="273"/>
        <end position="283"/>
    </location>
</feature>
<sequence length="283" mass="29197">MRTLRLLAPLASLTLVAAPASTEMALTSADGFALKGTLFLPAAKGKVPVVILAHQFGSDRSGWAPLAERLAARGIGTLALDLRGHGASTQKNGAEVAVSRDFAASAKAVGFEHIPADLAQAAAWLRKQPGVDGRRIGLTGASLGAFAALLAAPEVKPVSVLCLSPAGSEAFGSGAREKLKGAVLRSRASTLILASTADKEAAENAASLKDLPGVALNFVEGDAHGFAYLKERAELMAIFFGEYLTYHHTGEAVATTSTKSAGTPKNVINDETLAERTKGEAKK</sequence>
<organism evidence="6 7">
    <name type="scientific">Geothrix limicola</name>
    <dbReference type="NCBI Taxonomy" id="2927978"/>
    <lineage>
        <taxon>Bacteria</taxon>
        <taxon>Pseudomonadati</taxon>
        <taxon>Acidobacteriota</taxon>
        <taxon>Holophagae</taxon>
        <taxon>Holophagales</taxon>
        <taxon>Holophagaceae</taxon>
        <taxon>Geothrix</taxon>
    </lineage>
</organism>
<comment type="caution">
    <text evidence="6">The sequence shown here is derived from an EMBL/GenBank/DDBJ whole genome shotgun (WGS) entry which is preliminary data.</text>
</comment>
<dbReference type="InterPro" id="IPR050261">
    <property type="entry name" value="FrsA_esterase"/>
</dbReference>
<dbReference type="PANTHER" id="PTHR22946">
    <property type="entry name" value="DIENELACTONE HYDROLASE DOMAIN-CONTAINING PROTEIN-RELATED"/>
    <property type="match status" value="1"/>
</dbReference>
<evidence type="ECO:0000256" key="4">
    <source>
        <dbReference type="SAM" id="SignalP"/>
    </source>
</evidence>
<comment type="similarity">
    <text evidence="2">Belongs to the AB hydrolase superfamily. FUS2 hydrolase family.</text>
</comment>
<evidence type="ECO:0000259" key="5">
    <source>
        <dbReference type="Pfam" id="PF12697"/>
    </source>
</evidence>
<dbReference type="SUPFAM" id="SSF53474">
    <property type="entry name" value="alpha/beta-Hydrolases"/>
    <property type="match status" value="1"/>
</dbReference>
<dbReference type="EMBL" id="BSDE01000006">
    <property type="protein sequence ID" value="GLH74300.1"/>
    <property type="molecule type" value="Genomic_DNA"/>
</dbReference>
<feature type="signal peptide" evidence="4">
    <location>
        <begin position="1"/>
        <end position="17"/>
    </location>
</feature>
<dbReference type="Pfam" id="PF12697">
    <property type="entry name" value="Abhydrolase_6"/>
    <property type="match status" value="1"/>
</dbReference>
<dbReference type="InterPro" id="IPR029058">
    <property type="entry name" value="AB_hydrolase_fold"/>
</dbReference>
<evidence type="ECO:0000313" key="7">
    <source>
        <dbReference type="Proteomes" id="UP001165069"/>
    </source>
</evidence>
<proteinExistence type="inferred from homology"/>
<name>A0ABQ5QJE6_9BACT</name>
<dbReference type="RefSeq" id="WP_285576411.1">
    <property type="nucleotide sequence ID" value="NZ_BSDE01000006.1"/>
</dbReference>
<keyword evidence="7" id="KW-1185">Reference proteome</keyword>
<feature type="domain" description="AB hydrolase-1" evidence="5">
    <location>
        <begin position="50"/>
        <end position="192"/>
    </location>
</feature>
<keyword evidence="4" id="KW-0732">Signal</keyword>
<evidence type="ECO:0000256" key="3">
    <source>
        <dbReference type="SAM" id="MobiDB-lite"/>
    </source>
</evidence>
<gene>
    <name evidence="6" type="ORF">GETHLI_28020</name>
</gene>
<feature type="chain" id="PRO_5045395222" description="AB hydrolase-1 domain-containing protein" evidence="4">
    <location>
        <begin position="18"/>
        <end position="283"/>
    </location>
</feature>
<dbReference type="PANTHER" id="PTHR22946:SF9">
    <property type="entry name" value="POLYKETIDE TRANSFERASE AF380"/>
    <property type="match status" value="1"/>
</dbReference>
<protein>
    <recommendedName>
        <fullName evidence="5">AB hydrolase-1 domain-containing protein</fullName>
    </recommendedName>
</protein>
<reference evidence="6 7" key="1">
    <citation type="journal article" date="2023" name="Antonie Van Leeuwenhoek">
        <title>Mesoterricola silvestris gen. nov., sp. nov., Mesoterricola sediminis sp. nov., Geothrix oryzae sp. nov., Geothrix edaphica sp. nov., Geothrix rubra sp. nov., and Geothrix limicola sp. nov., six novel members of Acidobacteriota isolated from soils.</title>
        <authorList>
            <person name="Itoh H."/>
            <person name="Sugisawa Y."/>
            <person name="Mise K."/>
            <person name="Xu Z."/>
            <person name="Kuniyasu M."/>
            <person name="Ushijima N."/>
            <person name="Kawano K."/>
            <person name="Kobayashi E."/>
            <person name="Shiratori Y."/>
            <person name="Masuda Y."/>
            <person name="Senoo K."/>
        </authorList>
    </citation>
    <scope>NUCLEOTIDE SEQUENCE [LARGE SCALE GENOMIC DNA]</scope>
    <source>
        <strain evidence="6 7">Red804</strain>
    </source>
</reference>
<accession>A0ABQ5QJE6</accession>
<dbReference type="Proteomes" id="UP001165069">
    <property type="component" value="Unassembled WGS sequence"/>
</dbReference>
<evidence type="ECO:0000256" key="1">
    <source>
        <dbReference type="ARBA" id="ARBA00022801"/>
    </source>
</evidence>
<feature type="region of interest" description="Disordered" evidence="3">
    <location>
        <begin position="257"/>
        <end position="283"/>
    </location>
</feature>
<keyword evidence="1" id="KW-0378">Hydrolase</keyword>
<evidence type="ECO:0000313" key="6">
    <source>
        <dbReference type="EMBL" id="GLH74300.1"/>
    </source>
</evidence>
<dbReference type="InterPro" id="IPR000073">
    <property type="entry name" value="AB_hydrolase_1"/>
</dbReference>
<evidence type="ECO:0000256" key="2">
    <source>
        <dbReference type="ARBA" id="ARBA00038115"/>
    </source>
</evidence>
<dbReference type="Gene3D" id="3.40.50.1820">
    <property type="entry name" value="alpha/beta hydrolase"/>
    <property type="match status" value="1"/>
</dbReference>